<dbReference type="SUPFAM" id="SSF103473">
    <property type="entry name" value="MFS general substrate transporter"/>
    <property type="match status" value="1"/>
</dbReference>
<evidence type="ECO:0000256" key="6">
    <source>
        <dbReference type="SAM" id="Phobius"/>
    </source>
</evidence>
<gene>
    <name evidence="7" type="ORF">DMC30DRAFT_10333</name>
</gene>
<evidence type="ECO:0000313" key="8">
    <source>
        <dbReference type="Proteomes" id="UP000311382"/>
    </source>
</evidence>
<dbReference type="AlphaFoldDB" id="A0A5C5G383"/>
<feature type="transmembrane region" description="Helical" evidence="6">
    <location>
        <begin position="448"/>
        <end position="467"/>
    </location>
</feature>
<evidence type="ECO:0000256" key="2">
    <source>
        <dbReference type="ARBA" id="ARBA00008432"/>
    </source>
</evidence>
<reference evidence="7 8" key="1">
    <citation type="submission" date="2019-03" db="EMBL/GenBank/DDBJ databases">
        <title>Rhodosporidium diobovatum UCD-FST 08-225 genome sequencing, assembly, and annotation.</title>
        <authorList>
            <person name="Fakankun I.U."/>
            <person name="Fristensky B."/>
            <person name="Levin D.B."/>
        </authorList>
    </citation>
    <scope>NUCLEOTIDE SEQUENCE [LARGE SCALE GENOMIC DNA]</scope>
    <source>
        <strain evidence="7 8">UCD-FST 08-225</strain>
    </source>
</reference>
<accession>A0A5C5G383</accession>
<dbReference type="InterPro" id="IPR036259">
    <property type="entry name" value="MFS_trans_sf"/>
</dbReference>
<evidence type="ECO:0000313" key="7">
    <source>
        <dbReference type="EMBL" id="TNY23558.1"/>
    </source>
</evidence>
<dbReference type="PANTHER" id="PTHR23515">
    <property type="entry name" value="HIGH-AFFINITY NITRATE TRANSPORTER 2.3"/>
    <property type="match status" value="1"/>
</dbReference>
<dbReference type="Proteomes" id="UP000311382">
    <property type="component" value="Unassembled WGS sequence"/>
</dbReference>
<evidence type="ECO:0000256" key="1">
    <source>
        <dbReference type="ARBA" id="ARBA00004141"/>
    </source>
</evidence>
<feature type="transmembrane region" description="Helical" evidence="6">
    <location>
        <begin position="544"/>
        <end position="563"/>
    </location>
</feature>
<dbReference type="EMBL" id="SOZI01000010">
    <property type="protein sequence ID" value="TNY23558.1"/>
    <property type="molecule type" value="Genomic_DNA"/>
</dbReference>
<feature type="transmembrane region" description="Helical" evidence="6">
    <location>
        <begin position="232"/>
        <end position="252"/>
    </location>
</feature>
<feature type="transmembrane region" description="Helical" evidence="6">
    <location>
        <begin position="143"/>
        <end position="160"/>
    </location>
</feature>
<proteinExistence type="inferred from homology"/>
<dbReference type="InterPro" id="IPR011701">
    <property type="entry name" value="MFS"/>
</dbReference>
<protein>
    <submittedName>
        <fullName evidence="7">Putative high affinity nitrate transporter</fullName>
    </submittedName>
</protein>
<dbReference type="GO" id="GO:0015112">
    <property type="term" value="F:nitrate transmembrane transporter activity"/>
    <property type="evidence" value="ECO:0007669"/>
    <property type="project" value="InterPro"/>
</dbReference>
<organism evidence="7 8">
    <name type="scientific">Rhodotorula diobovata</name>
    <dbReference type="NCBI Taxonomy" id="5288"/>
    <lineage>
        <taxon>Eukaryota</taxon>
        <taxon>Fungi</taxon>
        <taxon>Dikarya</taxon>
        <taxon>Basidiomycota</taxon>
        <taxon>Pucciniomycotina</taxon>
        <taxon>Microbotryomycetes</taxon>
        <taxon>Sporidiobolales</taxon>
        <taxon>Sporidiobolaceae</taxon>
        <taxon>Rhodotorula</taxon>
    </lineage>
</organism>
<evidence type="ECO:0000256" key="4">
    <source>
        <dbReference type="ARBA" id="ARBA00022989"/>
    </source>
</evidence>
<name>A0A5C5G383_9BASI</name>
<feature type="transmembrane region" description="Helical" evidence="6">
    <location>
        <begin position="516"/>
        <end position="538"/>
    </location>
</feature>
<feature type="transmembrane region" description="Helical" evidence="6">
    <location>
        <begin position="479"/>
        <end position="504"/>
    </location>
</feature>
<dbReference type="Pfam" id="PF07690">
    <property type="entry name" value="MFS_1"/>
    <property type="match status" value="1"/>
</dbReference>
<keyword evidence="5 6" id="KW-0472">Membrane</keyword>
<dbReference type="Gene3D" id="1.20.1250.20">
    <property type="entry name" value="MFS general substrate transporter like domains"/>
    <property type="match status" value="2"/>
</dbReference>
<dbReference type="GO" id="GO:0016020">
    <property type="term" value="C:membrane"/>
    <property type="evidence" value="ECO:0007669"/>
    <property type="project" value="UniProtKB-SubCell"/>
</dbReference>
<dbReference type="InterPro" id="IPR044772">
    <property type="entry name" value="NO3_transporter"/>
</dbReference>
<comment type="caution">
    <text evidence="7">The sequence shown here is derived from an EMBL/GenBank/DDBJ whole genome shotgun (WGS) entry which is preliminary data.</text>
</comment>
<comment type="subcellular location">
    <subcellularLocation>
        <location evidence="1">Membrane</location>
        <topology evidence="1">Multi-pass membrane protein</topology>
    </subcellularLocation>
</comment>
<keyword evidence="8" id="KW-1185">Reference proteome</keyword>
<sequence>MSDLEKQVSSDIVAASTYGHEKRGLSDQAQRVPTGGPPPFRWASLWEPAVLNPLNGKSYTLPIFRLTDQYAINFHLAWLGFFVAFLSWFAFPPLIPEAIKTDLKLTNEQVRPEPCLRTSPRLSIRLCDTHRALRRRQIGNSNIVALLATLVARFALGPLVDRFGPRYTMAAILVAGAIPSGLAGAITNVSGLYAIRFFIGILGASFVPALAWSTAFFDKATVGTVNALVGGWGNLGGGATFVIQVAVFESLVKDRGLSSHSAWRAAFAVVPVPILLGVAAASIFFGTDHPAGKWSARHTLPATAIAARQGHLAHLDASERAVVERKMHEKVSGDARVQAASDEDEEVRAEIPLDVAVNEPLTWKSFLTIISKPYTWLPALMYMTTFGMELAVDANIASVLVANNGLTQLNAGYYGAVFGFLNIVTRPAGGWFADLAYRRYGIGAKKHLTLAMGFLMGGMSLALGLYSRAQWDAGQRPELGVTMGIISLLAIFCEVGNGCCFSLVPHCNPFSNGFSTGLVGAFGNLGGIIFALMFRFHVAHGYHMAWIIAGAFAMGVNALCVALPTPKQ</sequence>
<feature type="transmembrane region" description="Helical" evidence="6">
    <location>
        <begin position="70"/>
        <end position="91"/>
    </location>
</feature>
<keyword evidence="4 6" id="KW-1133">Transmembrane helix</keyword>
<feature type="transmembrane region" description="Helical" evidence="6">
    <location>
        <begin position="264"/>
        <end position="285"/>
    </location>
</feature>
<feature type="transmembrane region" description="Helical" evidence="6">
    <location>
        <begin position="166"/>
        <end position="186"/>
    </location>
</feature>
<feature type="transmembrane region" description="Helical" evidence="6">
    <location>
        <begin position="193"/>
        <end position="212"/>
    </location>
</feature>
<dbReference type="OrthoDB" id="434240at2759"/>
<evidence type="ECO:0000256" key="3">
    <source>
        <dbReference type="ARBA" id="ARBA00022692"/>
    </source>
</evidence>
<evidence type="ECO:0000256" key="5">
    <source>
        <dbReference type="ARBA" id="ARBA00023136"/>
    </source>
</evidence>
<comment type="similarity">
    <text evidence="2">Belongs to the major facilitator superfamily. Nitrate/nitrite porter (TC 2.A.1.8) family.</text>
</comment>
<dbReference type="STRING" id="5288.A0A5C5G383"/>
<keyword evidence="3 6" id="KW-0812">Transmembrane</keyword>